<keyword evidence="2" id="KW-1185">Reference proteome</keyword>
<dbReference type="RefSeq" id="WP_169403184.1">
    <property type="nucleotide sequence ID" value="NZ_JAADJU010000005.1"/>
</dbReference>
<gene>
    <name evidence="1" type="ORF">GW590_11445</name>
</gene>
<reference evidence="1 2" key="2">
    <citation type="submission" date="2020-06" db="EMBL/GenBank/DDBJ databases">
        <title>Polyphasic characterization of a Rahnella strain isolated from tree sap.</title>
        <authorList>
            <person name="Kim I.S."/>
        </authorList>
    </citation>
    <scope>NUCLEOTIDE SEQUENCE [LARGE SCALE GENOMIC DNA]</scope>
    <source>
        <strain evidence="1 2">SAP-1</strain>
    </source>
</reference>
<dbReference type="AlphaFoldDB" id="A0A848MGJ3"/>
<evidence type="ECO:0000313" key="1">
    <source>
        <dbReference type="EMBL" id="NMP27478.1"/>
    </source>
</evidence>
<evidence type="ECO:0000313" key="2">
    <source>
        <dbReference type="Proteomes" id="UP000585363"/>
    </source>
</evidence>
<organism evidence="1 2">
    <name type="scientific">Rouxiella aceris</name>
    <dbReference type="NCBI Taxonomy" id="2703884"/>
    <lineage>
        <taxon>Bacteria</taxon>
        <taxon>Pseudomonadati</taxon>
        <taxon>Pseudomonadota</taxon>
        <taxon>Gammaproteobacteria</taxon>
        <taxon>Enterobacterales</taxon>
        <taxon>Yersiniaceae</taxon>
        <taxon>Rouxiella</taxon>
    </lineage>
</organism>
<sequence length="214" mass="23153">MLGPAGWAALLLLTGAVWATKANTLRSTPFEIWLRRTCFGIPNGAINALPVWHAESQTDLTAALANYLAIRSGMVANVAFGGTTPIQSVPYSRIELRVALPGWDAARGGWSVTVTSDSDNRVLFSQSQNAPGMADHQQSVRASESYPGMHQVSPDGTALVIQGHIWVAQSRTPGVTMVADYWMDRTDPGTRMGLTVSAEPSWVNSDTTEQWRVK</sequence>
<protein>
    <submittedName>
        <fullName evidence="1">Uncharacterized protein</fullName>
    </submittedName>
</protein>
<accession>A0A848MGJ3</accession>
<proteinExistence type="predicted"/>
<reference evidence="1 2" key="1">
    <citation type="submission" date="2020-01" db="EMBL/GenBank/DDBJ databases">
        <authorList>
            <person name="Lee S.D."/>
        </authorList>
    </citation>
    <scope>NUCLEOTIDE SEQUENCE [LARGE SCALE GENOMIC DNA]</scope>
    <source>
        <strain evidence="1 2">SAP-1</strain>
    </source>
</reference>
<dbReference type="EMBL" id="JAADJU010000005">
    <property type="protein sequence ID" value="NMP27478.1"/>
    <property type="molecule type" value="Genomic_DNA"/>
</dbReference>
<dbReference type="Proteomes" id="UP000585363">
    <property type="component" value="Unassembled WGS sequence"/>
</dbReference>
<comment type="caution">
    <text evidence="1">The sequence shown here is derived from an EMBL/GenBank/DDBJ whole genome shotgun (WGS) entry which is preliminary data.</text>
</comment>
<name>A0A848MGJ3_9GAMM</name>